<dbReference type="NCBIfam" id="TIGR01727">
    <property type="entry name" value="oligo_HPY"/>
    <property type="match status" value="1"/>
</dbReference>
<evidence type="ECO:0000256" key="5">
    <source>
        <dbReference type="ARBA" id="ARBA00022741"/>
    </source>
</evidence>
<dbReference type="InterPro" id="IPR050388">
    <property type="entry name" value="ABC_Ni/Peptide_Import"/>
</dbReference>
<dbReference type="SUPFAM" id="SSF52540">
    <property type="entry name" value="P-loop containing nucleoside triphosphate hydrolases"/>
    <property type="match status" value="1"/>
</dbReference>
<evidence type="ECO:0000256" key="1">
    <source>
        <dbReference type="ARBA" id="ARBA00004202"/>
    </source>
</evidence>
<evidence type="ECO:0000259" key="8">
    <source>
        <dbReference type="PROSITE" id="PS50893"/>
    </source>
</evidence>
<evidence type="ECO:0000313" key="10">
    <source>
        <dbReference type="Proteomes" id="UP000236394"/>
    </source>
</evidence>
<dbReference type="GO" id="GO:0005524">
    <property type="term" value="F:ATP binding"/>
    <property type="evidence" value="ECO:0007669"/>
    <property type="project" value="UniProtKB-KW"/>
</dbReference>
<dbReference type="InterPro" id="IPR013563">
    <property type="entry name" value="Oligopep_ABC_C"/>
</dbReference>
<evidence type="ECO:0000313" key="9">
    <source>
        <dbReference type="EMBL" id="PNH19855.1"/>
    </source>
</evidence>
<dbReference type="PANTHER" id="PTHR43297:SF2">
    <property type="entry name" value="DIPEPTIDE TRANSPORT ATP-BINDING PROTEIN DPPD"/>
    <property type="match status" value="1"/>
</dbReference>
<keyword evidence="3" id="KW-0813">Transport</keyword>
<accession>A0A2J8B508</accession>
<dbReference type="InterPro" id="IPR003593">
    <property type="entry name" value="AAA+_ATPase"/>
</dbReference>
<dbReference type="RefSeq" id="WP_012993235.1">
    <property type="nucleotide sequence ID" value="NZ_NBZD01000001.1"/>
</dbReference>
<dbReference type="SMART" id="SM00382">
    <property type="entry name" value="AAA"/>
    <property type="match status" value="1"/>
</dbReference>
<dbReference type="GO" id="GO:0015833">
    <property type="term" value="P:peptide transport"/>
    <property type="evidence" value="ECO:0007669"/>
    <property type="project" value="InterPro"/>
</dbReference>
<evidence type="ECO:0000256" key="3">
    <source>
        <dbReference type="ARBA" id="ARBA00022448"/>
    </source>
</evidence>
<evidence type="ECO:0000256" key="6">
    <source>
        <dbReference type="ARBA" id="ARBA00022840"/>
    </source>
</evidence>
<protein>
    <submittedName>
        <fullName evidence="9">ABC transporter ATP-binding protein</fullName>
    </submittedName>
</protein>
<dbReference type="OMA" id="RVNVMYL"/>
<dbReference type="InterPro" id="IPR003439">
    <property type="entry name" value="ABC_transporter-like_ATP-bd"/>
</dbReference>
<comment type="subcellular location">
    <subcellularLocation>
        <location evidence="1">Cell membrane</location>
        <topology evidence="1">Peripheral membrane protein</topology>
    </subcellularLocation>
</comment>
<dbReference type="InterPro" id="IPR017871">
    <property type="entry name" value="ABC_transporter-like_CS"/>
</dbReference>
<keyword evidence="5" id="KW-0547">Nucleotide-binding</keyword>
<dbReference type="Pfam" id="PF00005">
    <property type="entry name" value="ABC_tran"/>
    <property type="match status" value="1"/>
</dbReference>
<dbReference type="Proteomes" id="UP000236394">
    <property type="component" value="Unassembled WGS sequence"/>
</dbReference>
<dbReference type="InterPro" id="IPR027417">
    <property type="entry name" value="P-loop_NTPase"/>
</dbReference>
<dbReference type="GO" id="GO:0005886">
    <property type="term" value="C:plasma membrane"/>
    <property type="evidence" value="ECO:0007669"/>
    <property type="project" value="UniProtKB-SubCell"/>
</dbReference>
<dbReference type="Pfam" id="PF08352">
    <property type="entry name" value="oligo_HPY"/>
    <property type="match status" value="1"/>
</dbReference>
<name>A0A2J8B508_9FIRM</name>
<reference evidence="10" key="1">
    <citation type="submission" date="2017-04" db="EMBL/GenBank/DDBJ databases">
        <authorList>
            <person name="Bumgarner R.E."/>
            <person name="Fredricks D.N."/>
            <person name="Srinivasan S."/>
        </authorList>
    </citation>
    <scope>NUCLEOTIDE SEQUENCE [LARGE SCALE GENOMIC DNA]</scope>
    <source>
        <strain evidence="10">KA00405</strain>
    </source>
</reference>
<keyword evidence="6 9" id="KW-0067">ATP-binding</keyword>
<organism evidence="9 10">
    <name type="scientific">Mageeibacillus indolicus</name>
    <dbReference type="NCBI Taxonomy" id="884684"/>
    <lineage>
        <taxon>Bacteria</taxon>
        <taxon>Bacillati</taxon>
        <taxon>Bacillota</taxon>
        <taxon>Clostridia</taxon>
        <taxon>Eubacteriales</taxon>
        <taxon>Oscillospiraceae</taxon>
        <taxon>Mageeibacillus</taxon>
    </lineage>
</organism>
<dbReference type="GO" id="GO:0016887">
    <property type="term" value="F:ATP hydrolysis activity"/>
    <property type="evidence" value="ECO:0007669"/>
    <property type="project" value="InterPro"/>
</dbReference>
<dbReference type="PROSITE" id="PS00211">
    <property type="entry name" value="ABC_TRANSPORTER_1"/>
    <property type="match status" value="1"/>
</dbReference>
<dbReference type="EMBL" id="NBZD01000001">
    <property type="protein sequence ID" value="PNH19855.1"/>
    <property type="molecule type" value="Genomic_DNA"/>
</dbReference>
<dbReference type="Gene3D" id="3.40.50.300">
    <property type="entry name" value="P-loop containing nucleotide triphosphate hydrolases"/>
    <property type="match status" value="1"/>
</dbReference>
<dbReference type="AlphaFoldDB" id="A0A2J8B508"/>
<dbReference type="FunFam" id="3.40.50.300:FF:000016">
    <property type="entry name" value="Oligopeptide ABC transporter ATP-binding component"/>
    <property type="match status" value="1"/>
</dbReference>
<gene>
    <name evidence="9" type="ORF">B7R76_02990</name>
</gene>
<proteinExistence type="inferred from homology"/>
<comment type="caution">
    <text evidence="9">The sequence shown here is derived from an EMBL/GenBank/DDBJ whole genome shotgun (WGS) entry which is preliminary data.</text>
</comment>
<keyword evidence="4" id="KW-1003">Cell membrane</keyword>
<evidence type="ECO:0000256" key="7">
    <source>
        <dbReference type="ARBA" id="ARBA00023136"/>
    </source>
</evidence>
<evidence type="ECO:0000256" key="2">
    <source>
        <dbReference type="ARBA" id="ARBA00005417"/>
    </source>
</evidence>
<sequence>MSNKLLEVNNLRTEFKRDKTWVTAVNKVSFDLEQGEIVGLVGESGCGKSVTSLSIMRLLAQESSRISADSIRLNGEDILHLGRREMRDVRGHRMAMIFQEPMNSLNPCMRIGKQIMEAVLLHNSISKAAAYEKAHQSLKLVGIPEPDMTLNSYPHQLSGGMCQRVMIAMAMSCEPELLIADEPTTALDVTIQAQILELMEGIREKKGTGILLITHDLGVVAEMCSRVIVMYAGRIVEEAKVNDLFEAPLHPYTCGLIESVPKLGSNVTRLPSIPGSVPDLAAMPQGCKFAPRCRFAQEICFHEEPELQVDKTDTGRKCRCHLAGKLKLGLEVR</sequence>
<dbReference type="PANTHER" id="PTHR43297">
    <property type="entry name" value="OLIGOPEPTIDE TRANSPORT ATP-BINDING PROTEIN APPD"/>
    <property type="match status" value="1"/>
</dbReference>
<dbReference type="PROSITE" id="PS50893">
    <property type="entry name" value="ABC_TRANSPORTER_2"/>
    <property type="match status" value="1"/>
</dbReference>
<feature type="domain" description="ABC transporter" evidence="8">
    <location>
        <begin position="6"/>
        <end position="257"/>
    </location>
</feature>
<evidence type="ECO:0000256" key="4">
    <source>
        <dbReference type="ARBA" id="ARBA00022475"/>
    </source>
</evidence>
<dbReference type="CDD" id="cd03257">
    <property type="entry name" value="ABC_NikE_OppD_transporters"/>
    <property type="match status" value="1"/>
</dbReference>
<keyword evidence="7" id="KW-0472">Membrane</keyword>
<comment type="similarity">
    <text evidence="2">Belongs to the ABC transporter superfamily.</text>
</comment>